<dbReference type="EMBL" id="BSFJ01000025">
    <property type="protein sequence ID" value="GLK73241.1"/>
    <property type="molecule type" value="Genomic_DNA"/>
</dbReference>
<dbReference type="GO" id="GO:0003677">
    <property type="term" value="F:DNA binding"/>
    <property type="evidence" value="ECO:0007669"/>
    <property type="project" value="UniProtKB-KW"/>
</dbReference>
<evidence type="ECO:0000313" key="6">
    <source>
        <dbReference type="EMBL" id="GLK73241.1"/>
    </source>
</evidence>
<dbReference type="GO" id="GO:0005829">
    <property type="term" value="C:cytosol"/>
    <property type="evidence" value="ECO:0007669"/>
    <property type="project" value="TreeGrafter"/>
</dbReference>
<dbReference type="PANTHER" id="PTHR24567:SF74">
    <property type="entry name" value="HTH-TYPE TRANSCRIPTIONAL REGULATOR ARCR"/>
    <property type="match status" value="1"/>
</dbReference>
<proteinExistence type="predicted"/>
<dbReference type="PROSITE" id="PS51063">
    <property type="entry name" value="HTH_CRP_2"/>
    <property type="match status" value="1"/>
</dbReference>
<dbReference type="InterPro" id="IPR018490">
    <property type="entry name" value="cNMP-bd_dom_sf"/>
</dbReference>
<evidence type="ECO:0000256" key="1">
    <source>
        <dbReference type="ARBA" id="ARBA00023015"/>
    </source>
</evidence>
<dbReference type="InterPro" id="IPR050397">
    <property type="entry name" value="Env_Response_Regulators"/>
</dbReference>
<reference evidence="6" key="2">
    <citation type="submission" date="2023-01" db="EMBL/GenBank/DDBJ databases">
        <authorList>
            <person name="Sun Q."/>
            <person name="Evtushenko L."/>
        </authorList>
    </citation>
    <scope>NUCLEOTIDE SEQUENCE</scope>
    <source>
        <strain evidence="6">VKM B-2484</strain>
    </source>
</reference>
<keyword evidence="7" id="KW-1185">Reference proteome</keyword>
<dbReference type="CDD" id="cd00038">
    <property type="entry name" value="CAP_ED"/>
    <property type="match status" value="1"/>
</dbReference>
<evidence type="ECO:0000256" key="2">
    <source>
        <dbReference type="ARBA" id="ARBA00023125"/>
    </source>
</evidence>
<evidence type="ECO:0000259" key="5">
    <source>
        <dbReference type="PROSITE" id="PS51063"/>
    </source>
</evidence>
<dbReference type="SUPFAM" id="SSF46785">
    <property type="entry name" value="Winged helix' DNA-binding domain"/>
    <property type="match status" value="1"/>
</dbReference>
<dbReference type="PANTHER" id="PTHR24567">
    <property type="entry name" value="CRP FAMILY TRANSCRIPTIONAL REGULATORY PROTEIN"/>
    <property type="match status" value="1"/>
</dbReference>
<dbReference type="InterPro" id="IPR012318">
    <property type="entry name" value="HTH_CRP"/>
</dbReference>
<dbReference type="InterPro" id="IPR014710">
    <property type="entry name" value="RmlC-like_jellyroll"/>
</dbReference>
<dbReference type="AlphaFoldDB" id="A0A9W6N0J5"/>
<dbReference type="SMART" id="SM00419">
    <property type="entry name" value="HTH_CRP"/>
    <property type="match status" value="1"/>
</dbReference>
<reference evidence="6" key="1">
    <citation type="journal article" date="2014" name="Int. J. Syst. Evol. Microbiol.">
        <title>Complete genome sequence of Corynebacterium casei LMG S-19264T (=DSM 44701T), isolated from a smear-ripened cheese.</title>
        <authorList>
            <consortium name="US DOE Joint Genome Institute (JGI-PGF)"/>
            <person name="Walter F."/>
            <person name="Albersmeier A."/>
            <person name="Kalinowski J."/>
            <person name="Ruckert C."/>
        </authorList>
    </citation>
    <scope>NUCLEOTIDE SEQUENCE</scope>
    <source>
        <strain evidence="6">VKM B-2484</strain>
    </source>
</reference>
<keyword evidence="2" id="KW-0238">DNA-binding</keyword>
<keyword evidence="3" id="KW-0804">Transcription</keyword>
<comment type="caution">
    <text evidence="6">The sequence shown here is derived from an EMBL/GenBank/DDBJ whole genome shotgun (WGS) entry which is preliminary data.</text>
</comment>
<dbReference type="Pfam" id="PF13545">
    <property type="entry name" value="HTH_Crp_2"/>
    <property type="match status" value="1"/>
</dbReference>
<evidence type="ECO:0000256" key="3">
    <source>
        <dbReference type="ARBA" id="ARBA00023163"/>
    </source>
</evidence>
<evidence type="ECO:0000256" key="4">
    <source>
        <dbReference type="SAM" id="MobiDB-lite"/>
    </source>
</evidence>
<dbReference type="GO" id="GO:0003700">
    <property type="term" value="F:DNA-binding transcription factor activity"/>
    <property type="evidence" value="ECO:0007669"/>
    <property type="project" value="TreeGrafter"/>
</dbReference>
<dbReference type="Proteomes" id="UP001143370">
    <property type="component" value="Unassembled WGS sequence"/>
</dbReference>
<feature type="domain" description="HTH crp-type" evidence="5">
    <location>
        <begin position="171"/>
        <end position="237"/>
    </location>
</feature>
<dbReference type="SUPFAM" id="SSF51206">
    <property type="entry name" value="cAMP-binding domain-like"/>
    <property type="match status" value="1"/>
</dbReference>
<evidence type="ECO:0000313" key="7">
    <source>
        <dbReference type="Proteomes" id="UP001143370"/>
    </source>
</evidence>
<feature type="region of interest" description="Disordered" evidence="4">
    <location>
        <begin position="1"/>
        <end position="27"/>
    </location>
</feature>
<dbReference type="Gene3D" id="2.60.120.10">
    <property type="entry name" value="Jelly Rolls"/>
    <property type="match status" value="1"/>
</dbReference>
<accession>A0A9W6N0J5</accession>
<sequence length="283" mass="30622">MRVNPRNGGFIMRVNDGEESGGHGGNAVASSGGNNLLGALRPADFALLRAHLRRIDRPAGAVLYEPGDDVRHVYFPCGQALMSFMVLLEDGRQVEITSIGREGAVGGIVSQGRLPAFARAVVQMGGPLLRLDSSELERAKETSPPLRNLFARYADCLLAQVFQSVACNATHTIDQRTAKWLLAAHDRTGDEELRLTQEQLASMLAVGRSYISRVLGDMKAAGAVEPRRGRIRITDSEKLRGLCCGCHQTVRRHFDDVLGGVYPRGNEVAGHGVLVTNGPSFRP</sequence>
<keyword evidence="1" id="KW-0805">Transcription regulation</keyword>
<dbReference type="InterPro" id="IPR000595">
    <property type="entry name" value="cNMP-bd_dom"/>
</dbReference>
<organism evidence="6 7">
    <name type="scientific">Ancylobacter dichloromethanicus</name>
    <dbReference type="NCBI Taxonomy" id="518825"/>
    <lineage>
        <taxon>Bacteria</taxon>
        <taxon>Pseudomonadati</taxon>
        <taxon>Pseudomonadota</taxon>
        <taxon>Alphaproteobacteria</taxon>
        <taxon>Hyphomicrobiales</taxon>
        <taxon>Xanthobacteraceae</taxon>
        <taxon>Ancylobacter</taxon>
    </lineage>
</organism>
<dbReference type="InterPro" id="IPR036390">
    <property type="entry name" value="WH_DNA-bd_sf"/>
</dbReference>
<protein>
    <submittedName>
        <fullName evidence="6">Transcriptional regulator</fullName>
    </submittedName>
</protein>
<gene>
    <name evidence="6" type="ORF">GCM10017643_33580</name>
</gene>
<name>A0A9W6N0J5_9HYPH</name>